<dbReference type="Proteomes" id="UP001140074">
    <property type="component" value="Unassembled WGS sequence"/>
</dbReference>
<dbReference type="InterPro" id="IPR037314">
    <property type="entry name" value="MKT1_H3TH"/>
</dbReference>
<dbReference type="GO" id="GO:0004518">
    <property type="term" value="F:nuclease activity"/>
    <property type="evidence" value="ECO:0007669"/>
    <property type="project" value="InterPro"/>
</dbReference>
<dbReference type="PRINTS" id="PR00853">
    <property type="entry name" value="XPGRADSUPER"/>
</dbReference>
<dbReference type="Pfam" id="PF00867">
    <property type="entry name" value="XPG_I"/>
    <property type="match status" value="1"/>
</dbReference>
<evidence type="ECO:0008006" key="6">
    <source>
        <dbReference type="Google" id="ProtNLM"/>
    </source>
</evidence>
<dbReference type="EMBL" id="JANBUY010000074">
    <property type="protein sequence ID" value="KAJ2864887.1"/>
    <property type="molecule type" value="Genomic_DNA"/>
</dbReference>
<evidence type="ECO:0000313" key="5">
    <source>
        <dbReference type="Proteomes" id="UP001140074"/>
    </source>
</evidence>
<feature type="domain" description="XPG N-terminal" evidence="1">
    <location>
        <begin position="1"/>
        <end position="90"/>
    </location>
</feature>
<dbReference type="InterPro" id="IPR006084">
    <property type="entry name" value="XPG/Rad2"/>
</dbReference>
<comment type="caution">
    <text evidence="4">The sequence shown here is derived from an EMBL/GenBank/DDBJ whole genome shotgun (WGS) entry which is preliminary data.</text>
</comment>
<dbReference type="InterPro" id="IPR006085">
    <property type="entry name" value="XPG_DNA_repair_N"/>
</dbReference>
<name>A0A9W8IS11_9FUNG</name>
<reference evidence="4" key="1">
    <citation type="submission" date="2022-07" db="EMBL/GenBank/DDBJ databases">
        <title>Phylogenomic reconstructions and comparative analyses of Kickxellomycotina fungi.</title>
        <authorList>
            <person name="Reynolds N.K."/>
            <person name="Stajich J.E."/>
            <person name="Barry K."/>
            <person name="Grigoriev I.V."/>
            <person name="Crous P."/>
            <person name="Smith M.E."/>
        </authorList>
    </citation>
    <scope>NUCLEOTIDE SEQUENCE</scope>
    <source>
        <strain evidence="4">RSA 476</strain>
    </source>
</reference>
<dbReference type="CDD" id="cd09858">
    <property type="entry name" value="PIN_MKT1"/>
    <property type="match status" value="1"/>
</dbReference>
<dbReference type="Pfam" id="PF00752">
    <property type="entry name" value="XPG_N"/>
    <property type="match status" value="1"/>
</dbReference>
<dbReference type="PANTHER" id="PTHR11081">
    <property type="entry name" value="FLAP ENDONUCLEASE FAMILY MEMBER"/>
    <property type="match status" value="1"/>
</dbReference>
<dbReference type="Pfam" id="PF12247">
    <property type="entry name" value="MKT1_N"/>
    <property type="match status" value="1"/>
</dbReference>
<evidence type="ECO:0000259" key="2">
    <source>
        <dbReference type="Pfam" id="PF00867"/>
    </source>
</evidence>
<evidence type="ECO:0000313" key="4">
    <source>
        <dbReference type="EMBL" id="KAJ2864887.1"/>
    </source>
</evidence>
<dbReference type="GO" id="GO:0006974">
    <property type="term" value="P:DNA damage response"/>
    <property type="evidence" value="ECO:0007669"/>
    <property type="project" value="UniProtKB-ARBA"/>
</dbReference>
<keyword evidence="5" id="KW-1185">Reference proteome</keyword>
<dbReference type="GO" id="GO:0003730">
    <property type="term" value="F:mRNA 3'-UTR binding"/>
    <property type="evidence" value="ECO:0007669"/>
    <property type="project" value="TreeGrafter"/>
</dbReference>
<dbReference type="PANTHER" id="PTHR11081:SF32">
    <property type="entry name" value="POST-TRANSCRIPTIONAL REGULATOR MKT1"/>
    <property type="match status" value="1"/>
</dbReference>
<evidence type="ECO:0000259" key="3">
    <source>
        <dbReference type="Pfam" id="PF12247"/>
    </source>
</evidence>
<feature type="domain" description="XPG-I" evidence="2">
    <location>
        <begin position="146"/>
        <end position="228"/>
    </location>
</feature>
<dbReference type="AlphaFoldDB" id="A0A9W8IS11"/>
<organism evidence="4 5">
    <name type="scientific">Coemansia aciculifera</name>
    <dbReference type="NCBI Taxonomy" id="417176"/>
    <lineage>
        <taxon>Eukaryota</taxon>
        <taxon>Fungi</taxon>
        <taxon>Fungi incertae sedis</taxon>
        <taxon>Zoopagomycota</taxon>
        <taxon>Kickxellomycotina</taxon>
        <taxon>Kickxellomycetes</taxon>
        <taxon>Kickxellales</taxon>
        <taxon>Kickxellaceae</taxon>
        <taxon>Coemansia</taxon>
    </lineage>
</organism>
<feature type="domain" description="Post-transcriptional regulator MKT1 N-terminal" evidence="3">
    <location>
        <begin position="307"/>
        <end position="396"/>
    </location>
</feature>
<proteinExistence type="predicted"/>
<dbReference type="Gene3D" id="3.40.50.1010">
    <property type="entry name" value="5'-nuclease"/>
    <property type="match status" value="1"/>
</dbReference>
<dbReference type="InterPro" id="IPR022040">
    <property type="entry name" value="MKT1_N"/>
</dbReference>
<accession>A0A9W8IS11</accession>
<sequence length="727" mass="77970">MPIRGIEVYVRELKLAQETRISALAETRLGIEGHNWIRQLLLNTRDGDAVAMGGLPGTLEADIIKEVEFLRKNSITPIVVFNGLPVARKDGRVFGKDDARPANRNKSWELYWQKHTEQAQRGWASAPAQAQGDMVPFVMHVLQGLGVETMRAPYSSWGQLAYLYKHEAQAVHAVYASLDMLMFDVDRVVTSVSSTKSTFSWVQREHLLSKCGVTSEQVVDMCILAGFDWCPTFPGLVGESGFSFKFAVDTVRQFRSGFNAIQMLGDQPGAGSTSYSDSFLRAHCIVRYHIVLLADGGVGPLNSEYAPNDLHDIIGYRVPTVVYQLMAQGVIQPAVVQMMVSGAWPEFPPADNGDAKEYQRLVTEWERDVLRHQCTRLSKSMGPFFGQRKVAMQAWFEPQTEIVLQSGSNANSHGDSSSKEAPAAAPISTKAFASVFKGQPVSLGSVLEHSEELAIKEEGEGADSEAPESDGDHAYAEVLLSVAADLGLTGSTGRRTRVGQAAIAGIRALQRKGEKATAALEWAALAGAILVSQGALSGDKWSVAYEDEQWPVGSDARQQKHIRWLSRIAALMGVGKDVSPQGGQWDLMLNRDVLAFSSAARLVLKAASASADAACVGLARTGSGAWGNVASAPDAKVVARVRELRAQMPLECAASAASGLVAHAVLAGLASGKRADVSGVDGAQQALSDTWVLSAAVLTAAEALGATTAATELRSARSWAEPALKRA</sequence>
<protein>
    <recommendedName>
        <fullName evidence="6">PIN domain-like protein</fullName>
    </recommendedName>
</protein>
<dbReference type="InterPro" id="IPR006086">
    <property type="entry name" value="XPG-I_dom"/>
</dbReference>
<evidence type="ECO:0000259" key="1">
    <source>
        <dbReference type="Pfam" id="PF00752"/>
    </source>
</evidence>
<dbReference type="InterPro" id="IPR029060">
    <property type="entry name" value="PIN-like_dom_sf"/>
</dbReference>
<dbReference type="CDD" id="cd09902">
    <property type="entry name" value="H3TH_MKT1"/>
    <property type="match status" value="1"/>
</dbReference>
<dbReference type="SUPFAM" id="SSF88723">
    <property type="entry name" value="PIN domain-like"/>
    <property type="match status" value="1"/>
</dbReference>
<gene>
    <name evidence="4" type="ORF">GGH94_002591</name>
</gene>